<sequence length="38" mass="4253">MAHNFYDKKFFTPLKNQSAKIGSDSNGLPKTVKPSKIN</sequence>
<protein>
    <submittedName>
        <fullName evidence="2">Uncharacterized protein</fullName>
    </submittedName>
</protein>
<dbReference type="Proteomes" id="UP000078446">
    <property type="component" value="Unassembled WGS sequence"/>
</dbReference>
<comment type="caution">
    <text evidence="2">The sequence shown here is derived from an EMBL/GenBank/DDBJ whole genome shotgun (WGS) entry which is preliminary data.</text>
</comment>
<dbReference type="Proteomes" id="UP000078228">
    <property type="component" value="Unassembled WGS sequence"/>
</dbReference>
<evidence type="ECO:0000313" key="4">
    <source>
        <dbReference type="Proteomes" id="UP000078228"/>
    </source>
</evidence>
<dbReference type="AlphaFoldDB" id="A0A198UHK7"/>
<organism evidence="2 4">
    <name type="scientific">Moraxella catarrhalis</name>
    <name type="common">Branhamella catarrhalis</name>
    <dbReference type="NCBI Taxonomy" id="480"/>
    <lineage>
        <taxon>Bacteria</taxon>
        <taxon>Pseudomonadati</taxon>
        <taxon>Pseudomonadota</taxon>
        <taxon>Gammaproteobacteria</taxon>
        <taxon>Moraxellales</taxon>
        <taxon>Moraxellaceae</taxon>
        <taxon>Moraxella</taxon>
    </lineage>
</organism>
<feature type="compositionally biased region" description="Polar residues" evidence="1">
    <location>
        <begin position="17"/>
        <end position="28"/>
    </location>
</feature>
<reference evidence="4 5" key="1">
    <citation type="journal article" date="2016" name="Genome Biol. Evol.">
        <title>Comparative Genomic Analyses of the Moraxella catarrhalis Serosensitive and Seroresistant Lineages Demonstrate Their Independent Evolution.</title>
        <authorList>
            <person name="Earl J.P."/>
            <person name="de Vries S.P."/>
            <person name="Ahmed A."/>
            <person name="Powell E."/>
            <person name="Schultz M.P."/>
            <person name="Hermans P.W."/>
            <person name="Hill D.J."/>
            <person name="Zhou Z."/>
            <person name="Constantinidou C.I."/>
            <person name="Hu F.Z."/>
            <person name="Bootsma H.J."/>
            <person name="Ehrlich G.D."/>
        </authorList>
    </citation>
    <scope>NUCLEOTIDE SEQUENCE [LARGE SCALE GENOMIC DNA]</scope>
    <source>
        <strain evidence="2 4">Z7542</strain>
        <strain evidence="3 5">Z7574</strain>
    </source>
</reference>
<feature type="region of interest" description="Disordered" evidence="1">
    <location>
        <begin position="17"/>
        <end position="38"/>
    </location>
</feature>
<evidence type="ECO:0000313" key="3">
    <source>
        <dbReference type="EMBL" id="OAV01015.1"/>
    </source>
</evidence>
<evidence type="ECO:0000313" key="5">
    <source>
        <dbReference type="Proteomes" id="UP000078446"/>
    </source>
</evidence>
<evidence type="ECO:0000313" key="2">
    <source>
        <dbReference type="EMBL" id="OAU95825.1"/>
    </source>
</evidence>
<evidence type="ECO:0000256" key="1">
    <source>
        <dbReference type="SAM" id="MobiDB-lite"/>
    </source>
</evidence>
<dbReference type="PATRIC" id="fig|480.236.peg.860"/>
<name>A0A198UHK7_MORCA</name>
<proteinExistence type="predicted"/>
<keyword evidence="4" id="KW-1185">Reference proteome</keyword>
<accession>A0A198UHK7</accession>
<gene>
    <name evidence="3" type="ORF">AO382_0992</name>
    <name evidence="2" type="ORF">AO384_1183</name>
</gene>
<dbReference type="EMBL" id="LXHC01000021">
    <property type="protein sequence ID" value="OAU95825.1"/>
    <property type="molecule type" value="Genomic_DNA"/>
</dbReference>
<dbReference type="EMBL" id="LXHE01000008">
    <property type="protein sequence ID" value="OAV01015.1"/>
    <property type="molecule type" value="Genomic_DNA"/>
</dbReference>